<dbReference type="RefSeq" id="WP_092090077.1">
    <property type="nucleotide sequence ID" value="NZ_FMZW01000068.1"/>
</dbReference>
<dbReference type="AlphaFoldDB" id="A0A1G7N4N2"/>
<evidence type="ECO:0000313" key="2">
    <source>
        <dbReference type="Proteomes" id="UP000199245"/>
    </source>
</evidence>
<reference evidence="1 2" key="1">
    <citation type="submission" date="2016-10" db="EMBL/GenBank/DDBJ databases">
        <authorList>
            <person name="de Groot N.N."/>
        </authorList>
    </citation>
    <scope>NUCLEOTIDE SEQUENCE [LARGE SCALE GENOMIC DNA]</scope>
    <source>
        <strain evidence="1 2">R5</strain>
    </source>
</reference>
<organism evidence="1 2">
    <name type="scientific">Bradyrhizobium brasilense</name>
    <dbReference type="NCBI Taxonomy" id="1419277"/>
    <lineage>
        <taxon>Bacteria</taxon>
        <taxon>Pseudomonadati</taxon>
        <taxon>Pseudomonadota</taxon>
        <taxon>Alphaproteobacteria</taxon>
        <taxon>Hyphomicrobiales</taxon>
        <taxon>Nitrobacteraceae</taxon>
        <taxon>Bradyrhizobium</taxon>
    </lineage>
</organism>
<sequence length="70" mass="7763">MTKHHPIASEHARAICEEIGERLRHALRGDYADLPPRLRELVNELALQDCEAPPLVPTMAAMTRPLVVAA</sequence>
<name>A0A1G7N4N2_9BRAD</name>
<dbReference type="Proteomes" id="UP000199245">
    <property type="component" value="Unassembled WGS sequence"/>
</dbReference>
<evidence type="ECO:0000313" key="1">
    <source>
        <dbReference type="EMBL" id="SDF68964.1"/>
    </source>
</evidence>
<gene>
    <name evidence="1" type="ORF">SAMN05216337_106818</name>
</gene>
<accession>A0A1G7N4N2</accession>
<proteinExistence type="predicted"/>
<dbReference type="EMBL" id="FMZW01000068">
    <property type="protein sequence ID" value="SDF68964.1"/>
    <property type="molecule type" value="Genomic_DNA"/>
</dbReference>
<protein>
    <submittedName>
        <fullName evidence="1">Uncharacterized protein</fullName>
    </submittedName>
</protein>